<feature type="domain" description="Replication factor A C-terminal" evidence="1">
    <location>
        <begin position="39"/>
        <end position="120"/>
    </location>
</feature>
<protein>
    <recommendedName>
        <fullName evidence="1">Replication factor A C-terminal domain-containing protein</fullName>
    </recommendedName>
</protein>
<dbReference type="SUPFAM" id="SSF50249">
    <property type="entry name" value="Nucleic acid-binding proteins"/>
    <property type="match status" value="1"/>
</dbReference>
<proteinExistence type="predicted"/>
<dbReference type="Pfam" id="PF08646">
    <property type="entry name" value="Rep_fac-A_C"/>
    <property type="match status" value="1"/>
</dbReference>
<dbReference type="InterPro" id="IPR013955">
    <property type="entry name" value="Rep_factor-A_C"/>
</dbReference>
<gene>
    <name evidence="2" type="ORF">PIB30_101952</name>
</gene>
<evidence type="ECO:0000313" key="2">
    <source>
        <dbReference type="EMBL" id="MED6177853.1"/>
    </source>
</evidence>
<dbReference type="InterPro" id="IPR012340">
    <property type="entry name" value="NA-bd_OB-fold"/>
</dbReference>
<reference evidence="2 3" key="1">
    <citation type="journal article" date="2023" name="Plants (Basel)">
        <title>Bridging the Gap: Combining Genomics and Transcriptomics Approaches to Understand Stylosanthes scabra, an Orphan Legume from the Brazilian Caatinga.</title>
        <authorList>
            <person name="Ferreira-Neto J.R.C."/>
            <person name="da Silva M.D."/>
            <person name="Binneck E."/>
            <person name="de Melo N.F."/>
            <person name="da Silva R.H."/>
            <person name="de Melo A.L.T.M."/>
            <person name="Pandolfi V."/>
            <person name="Bustamante F.O."/>
            <person name="Brasileiro-Vidal A.C."/>
            <person name="Benko-Iseppon A.M."/>
        </authorList>
    </citation>
    <scope>NUCLEOTIDE SEQUENCE [LARGE SCALE GENOMIC DNA]</scope>
    <source>
        <tissue evidence="2">Leaves</tissue>
    </source>
</reference>
<dbReference type="Gene3D" id="2.40.50.140">
    <property type="entry name" value="Nucleic acid-binding proteins"/>
    <property type="match status" value="1"/>
</dbReference>
<dbReference type="Proteomes" id="UP001341840">
    <property type="component" value="Unassembled WGS sequence"/>
</dbReference>
<keyword evidence="3" id="KW-1185">Reference proteome</keyword>
<evidence type="ECO:0000259" key="1">
    <source>
        <dbReference type="Pfam" id="PF08646"/>
    </source>
</evidence>
<dbReference type="EMBL" id="JASCZI010154095">
    <property type="protein sequence ID" value="MED6177853.1"/>
    <property type="molecule type" value="Genomic_DNA"/>
</dbReference>
<accession>A0ABU6VYV3</accession>
<organism evidence="2 3">
    <name type="scientific">Stylosanthes scabra</name>
    <dbReference type="NCBI Taxonomy" id="79078"/>
    <lineage>
        <taxon>Eukaryota</taxon>
        <taxon>Viridiplantae</taxon>
        <taxon>Streptophyta</taxon>
        <taxon>Embryophyta</taxon>
        <taxon>Tracheophyta</taxon>
        <taxon>Spermatophyta</taxon>
        <taxon>Magnoliopsida</taxon>
        <taxon>eudicotyledons</taxon>
        <taxon>Gunneridae</taxon>
        <taxon>Pentapetalae</taxon>
        <taxon>rosids</taxon>
        <taxon>fabids</taxon>
        <taxon>Fabales</taxon>
        <taxon>Fabaceae</taxon>
        <taxon>Papilionoideae</taxon>
        <taxon>50 kb inversion clade</taxon>
        <taxon>dalbergioids sensu lato</taxon>
        <taxon>Dalbergieae</taxon>
        <taxon>Pterocarpus clade</taxon>
        <taxon>Stylosanthes</taxon>
    </lineage>
</organism>
<sequence>MSGRISQVHSEVAFTGVEELIKGRATLETIEEEGQPWIAIKIVALNVGSSDWCYNACVGCKKKVYTQDGTNSNIKHCTKDAGERVVRYKVDVIANDNTECINLLLWDREAKSLCGKKLRQKRLKRTMLSSKYKQDVIADEEVIGKCTLVKGSTSTLSTELGGNAVNLIADSYHQYSVDDLDESVSIVDAKTPAKIVSPPTD</sequence>
<name>A0ABU6VYV3_9FABA</name>
<evidence type="ECO:0000313" key="3">
    <source>
        <dbReference type="Proteomes" id="UP001341840"/>
    </source>
</evidence>
<comment type="caution">
    <text evidence="2">The sequence shown here is derived from an EMBL/GenBank/DDBJ whole genome shotgun (WGS) entry which is preliminary data.</text>
</comment>